<comment type="caution">
    <text evidence="4">The sequence shown here is derived from an EMBL/GenBank/DDBJ whole genome shotgun (WGS) entry which is preliminary data.</text>
</comment>
<reference evidence="4 5" key="1">
    <citation type="journal article" date="2016" name="Nat. Commun.">
        <title>Thousands of microbial genomes shed light on interconnected biogeochemical processes in an aquifer system.</title>
        <authorList>
            <person name="Anantharaman K."/>
            <person name="Brown C.T."/>
            <person name="Hug L.A."/>
            <person name="Sharon I."/>
            <person name="Castelle C.J."/>
            <person name="Probst A.J."/>
            <person name="Thomas B.C."/>
            <person name="Singh A."/>
            <person name="Wilkins M.J."/>
            <person name="Karaoz U."/>
            <person name="Brodie E.L."/>
            <person name="Williams K.H."/>
            <person name="Hubbard S.S."/>
            <person name="Banfield J.F."/>
        </authorList>
    </citation>
    <scope>NUCLEOTIDE SEQUENCE [LARGE SCALE GENOMIC DNA]</scope>
</reference>
<dbReference type="Pfam" id="PF04321">
    <property type="entry name" value="RmlD_sub_bind"/>
    <property type="match status" value="1"/>
</dbReference>
<dbReference type="Gene3D" id="3.90.25.10">
    <property type="entry name" value="UDP-galactose 4-epimerase, domain 1"/>
    <property type="match status" value="1"/>
</dbReference>
<dbReference type="InterPro" id="IPR036291">
    <property type="entry name" value="NAD(P)-bd_dom_sf"/>
</dbReference>
<proteinExistence type="inferred from homology"/>
<dbReference type="Gene3D" id="3.40.50.720">
    <property type="entry name" value="NAD(P)-binding Rossmann-like Domain"/>
    <property type="match status" value="1"/>
</dbReference>
<dbReference type="EMBL" id="MHHZ01000021">
    <property type="protein sequence ID" value="OGY41229.1"/>
    <property type="molecule type" value="Genomic_DNA"/>
</dbReference>
<dbReference type="GO" id="GO:0019305">
    <property type="term" value="P:dTDP-rhamnose biosynthetic process"/>
    <property type="evidence" value="ECO:0007669"/>
    <property type="project" value="UniProtKB-UniPathway"/>
</dbReference>
<organism evidence="4 5">
    <name type="scientific">Candidatus Buchananbacteria bacterium RBG_13_36_9</name>
    <dbReference type="NCBI Taxonomy" id="1797530"/>
    <lineage>
        <taxon>Bacteria</taxon>
        <taxon>Candidatus Buchananiibacteriota</taxon>
    </lineage>
</organism>
<feature type="domain" description="RmlD-like substrate binding" evidence="3">
    <location>
        <begin position="6"/>
        <end position="279"/>
    </location>
</feature>
<dbReference type="InterPro" id="IPR005913">
    <property type="entry name" value="dTDP_dehydrorham_reduct"/>
</dbReference>
<dbReference type="GO" id="GO:0008831">
    <property type="term" value="F:dTDP-4-dehydrorhamnose reductase activity"/>
    <property type="evidence" value="ECO:0007669"/>
    <property type="project" value="UniProtKB-EC"/>
</dbReference>
<comment type="pathway">
    <text evidence="2">Carbohydrate biosynthesis; dTDP-L-rhamnose biosynthesis.</text>
</comment>
<comment type="function">
    <text evidence="2">Catalyzes the reduction of dTDP-6-deoxy-L-lyxo-4-hexulose to yield dTDP-L-rhamnose.</text>
</comment>
<dbReference type="GO" id="GO:0005829">
    <property type="term" value="C:cytosol"/>
    <property type="evidence" value="ECO:0007669"/>
    <property type="project" value="TreeGrafter"/>
</dbReference>
<dbReference type="EC" id="1.1.1.133" evidence="2"/>
<name>A0A1G1XMG8_9BACT</name>
<dbReference type="UniPathway" id="UPA00124"/>
<dbReference type="InterPro" id="IPR029903">
    <property type="entry name" value="RmlD-like-bd"/>
</dbReference>
<gene>
    <name evidence="4" type="ORF">A2Y82_02260</name>
</gene>
<comment type="similarity">
    <text evidence="1 2">Belongs to the dTDP-4-dehydrorhamnose reductase family.</text>
</comment>
<protein>
    <recommendedName>
        <fullName evidence="2">dTDP-4-dehydrorhamnose reductase</fullName>
        <ecNumber evidence="2">1.1.1.133</ecNumber>
    </recommendedName>
</protein>
<dbReference type="PANTHER" id="PTHR10491">
    <property type="entry name" value="DTDP-4-DEHYDRORHAMNOSE REDUCTASE"/>
    <property type="match status" value="1"/>
</dbReference>
<dbReference type="Proteomes" id="UP000176498">
    <property type="component" value="Unassembled WGS sequence"/>
</dbReference>
<evidence type="ECO:0000256" key="1">
    <source>
        <dbReference type="ARBA" id="ARBA00010944"/>
    </source>
</evidence>
<dbReference type="PANTHER" id="PTHR10491:SF4">
    <property type="entry name" value="METHIONINE ADENOSYLTRANSFERASE 2 SUBUNIT BETA"/>
    <property type="match status" value="1"/>
</dbReference>
<evidence type="ECO:0000313" key="5">
    <source>
        <dbReference type="Proteomes" id="UP000176498"/>
    </source>
</evidence>
<evidence type="ECO:0000256" key="2">
    <source>
        <dbReference type="RuleBase" id="RU364082"/>
    </source>
</evidence>
<keyword evidence="2" id="KW-0560">Oxidoreductase</keyword>
<dbReference type="CDD" id="cd05254">
    <property type="entry name" value="dTDP_HR_like_SDR_e"/>
    <property type="match status" value="1"/>
</dbReference>
<accession>A0A1G1XMG8</accession>
<evidence type="ECO:0000259" key="3">
    <source>
        <dbReference type="Pfam" id="PF04321"/>
    </source>
</evidence>
<dbReference type="AlphaFoldDB" id="A0A1G1XMG8"/>
<dbReference type="NCBIfam" id="TIGR01214">
    <property type="entry name" value="rmlD"/>
    <property type="match status" value="1"/>
</dbReference>
<keyword evidence="2" id="KW-0521">NADP</keyword>
<evidence type="ECO:0000313" key="4">
    <source>
        <dbReference type="EMBL" id="OGY41229.1"/>
    </source>
</evidence>
<sequence>MDKDTKILILGAKGMLGQDLAKVLVDFDLTLWDKEEIDISDQNQVDSKITRLNPRVVINCAAYTAVDDCEIKKDMALQLNNQAVGYLALISKKIGAVLVQISTDYVFNGQNQKGYTEDSQEFGPVNFYGESKLLGEKTLKNIAPNYYLIRTSWLYGKSGKNFVETMLKLGQEAKELKVVNDQFGKPTYTVDLAKQILYILSNNLAFGIYHATNETKQGGISWYEFSQKIFELANLKVNLKPCSSMEYPRPAKRPAYSSLLNTKLPPLRNWEEVVKEYLAAG</sequence>
<dbReference type="SUPFAM" id="SSF51735">
    <property type="entry name" value="NAD(P)-binding Rossmann-fold domains"/>
    <property type="match status" value="1"/>
</dbReference>